<evidence type="ECO:0000256" key="7">
    <source>
        <dbReference type="ARBA" id="ARBA00022842"/>
    </source>
</evidence>
<dbReference type="PANTHER" id="PTHR43290:SF2">
    <property type="entry name" value="MEVALONATE KINASE"/>
    <property type="match status" value="1"/>
</dbReference>
<comment type="pathway">
    <text evidence="9">Isoprenoid biosynthesis; isopentenyl diphosphate biosynthesis via mevalonate pathway; isopentenyl diphosphate from (R)-mevalonate: step 1/3.</text>
</comment>
<protein>
    <submittedName>
        <fullName evidence="12">Mevalonate kinase</fullName>
        <ecNumber evidence="12">2.7.1.36</ecNumber>
    </submittedName>
</protein>
<dbReference type="NCBIfam" id="TIGR00549">
    <property type="entry name" value="mevalon_kin"/>
    <property type="match status" value="1"/>
</dbReference>
<evidence type="ECO:0000256" key="9">
    <source>
        <dbReference type="ARBA" id="ARBA00029438"/>
    </source>
</evidence>
<sequence length="343" mass="37674">MLVHLEVPTKITLFGEHAVVYSIPAIATTIPIRISIIGNKTQEGTIQIKLKQGLKSPIHSVEMKRDGTIIDLYPDYSYIKRLFNYVLTSLNICEEKFEIGDRNYGYHITIDSPLPVGIGLGTSAAISVGIVTLCVLLNNYIKDVEDHRREIAKTAWNVEKVVQGSASPMDTFTIALGGLRYIEPTLPEAYPINIDYRLPILVGYTDKRGTTAELIQRVRNLKAKNERIFKNILNIIKEIVEEAKNALINQDLESLGMLMNINHGILKALNVVNIEHDSIAHTLKNAGALGVKTSGAGNGGAFVALAPSDEHLERLAVIAEALGAKIVSKSICYEGIKVVNIVR</sequence>
<dbReference type="InterPro" id="IPR013750">
    <property type="entry name" value="GHMP_kinase_C_dom"/>
</dbReference>
<evidence type="ECO:0000259" key="11">
    <source>
        <dbReference type="Pfam" id="PF08544"/>
    </source>
</evidence>
<comment type="caution">
    <text evidence="12">The sequence shown here is derived from an EMBL/GenBank/DDBJ whole genome shotgun (WGS) entry which is preliminary data.</text>
</comment>
<keyword evidence="7" id="KW-0460">Magnesium</keyword>
<feature type="domain" description="GHMP kinase N-terminal" evidence="10">
    <location>
        <begin position="84"/>
        <end position="178"/>
    </location>
</feature>
<dbReference type="GO" id="GO:0019287">
    <property type="term" value="P:isopentenyl diphosphate biosynthetic process, mevalonate pathway"/>
    <property type="evidence" value="ECO:0007669"/>
    <property type="project" value="UniProtKB-UniPathway"/>
</dbReference>
<gene>
    <name evidence="12" type="primary">mvk</name>
    <name evidence="12" type="ORF">ENU41_08535</name>
</gene>
<dbReference type="InterPro" id="IPR014721">
    <property type="entry name" value="Ribsml_uS5_D2-typ_fold_subgr"/>
</dbReference>
<name>A0A832CZV9_9CREN</name>
<dbReference type="InterPro" id="IPR020568">
    <property type="entry name" value="Ribosomal_Su5_D2-typ_SF"/>
</dbReference>
<dbReference type="GO" id="GO:0005829">
    <property type="term" value="C:cytosol"/>
    <property type="evidence" value="ECO:0007669"/>
    <property type="project" value="TreeGrafter"/>
</dbReference>
<organism evidence="12">
    <name type="scientific">Ignisphaera aggregans</name>
    <dbReference type="NCBI Taxonomy" id="334771"/>
    <lineage>
        <taxon>Archaea</taxon>
        <taxon>Thermoproteota</taxon>
        <taxon>Thermoprotei</taxon>
        <taxon>Desulfurococcales</taxon>
        <taxon>Desulfurococcaceae</taxon>
        <taxon>Ignisphaera</taxon>
    </lineage>
</organism>
<dbReference type="PRINTS" id="PR00959">
    <property type="entry name" value="MEVGALKINASE"/>
</dbReference>
<dbReference type="UniPathway" id="UPA00057">
    <property type="reaction ID" value="UER00098"/>
</dbReference>
<evidence type="ECO:0000256" key="8">
    <source>
        <dbReference type="ARBA" id="ARBA00023098"/>
    </source>
</evidence>
<dbReference type="EC" id="2.7.1.36" evidence="12"/>
<keyword evidence="2" id="KW-0444">Lipid biosynthesis</keyword>
<dbReference type="InterPro" id="IPR036554">
    <property type="entry name" value="GHMP_kinase_C_sf"/>
</dbReference>
<evidence type="ECO:0000256" key="4">
    <source>
        <dbReference type="ARBA" id="ARBA00022741"/>
    </source>
</evidence>
<feature type="domain" description="GHMP kinase C-terminal" evidence="11">
    <location>
        <begin position="246"/>
        <end position="316"/>
    </location>
</feature>
<evidence type="ECO:0000256" key="6">
    <source>
        <dbReference type="ARBA" id="ARBA00022840"/>
    </source>
</evidence>
<dbReference type="SUPFAM" id="SSF55060">
    <property type="entry name" value="GHMP Kinase, C-terminal domain"/>
    <property type="match status" value="1"/>
</dbReference>
<dbReference type="AlphaFoldDB" id="A0A832CZV9"/>
<keyword evidence="8" id="KW-0443">Lipid metabolism</keyword>
<dbReference type="PANTHER" id="PTHR43290">
    <property type="entry name" value="MEVALONATE KINASE"/>
    <property type="match status" value="1"/>
</dbReference>
<keyword evidence="6" id="KW-0067">ATP-binding</keyword>
<evidence type="ECO:0000256" key="3">
    <source>
        <dbReference type="ARBA" id="ARBA00022679"/>
    </source>
</evidence>
<dbReference type="Pfam" id="PF08544">
    <property type="entry name" value="GHMP_kinases_C"/>
    <property type="match status" value="1"/>
</dbReference>
<dbReference type="Gene3D" id="3.30.230.10">
    <property type="match status" value="1"/>
</dbReference>
<evidence type="ECO:0000256" key="1">
    <source>
        <dbReference type="ARBA" id="ARBA00022490"/>
    </source>
</evidence>
<keyword evidence="1" id="KW-0963">Cytoplasm</keyword>
<proteinExistence type="predicted"/>
<dbReference type="Pfam" id="PF00288">
    <property type="entry name" value="GHMP_kinases_N"/>
    <property type="match status" value="1"/>
</dbReference>
<dbReference type="InterPro" id="IPR006204">
    <property type="entry name" value="GHMP_kinase_N_dom"/>
</dbReference>
<dbReference type="EMBL" id="DTCK01000045">
    <property type="protein sequence ID" value="HGQ36700.1"/>
    <property type="molecule type" value="Genomic_DNA"/>
</dbReference>
<evidence type="ECO:0000259" key="10">
    <source>
        <dbReference type="Pfam" id="PF00288"/>
    </source>
</evidence>
<accession>A0A832CZV9</accession>
<dbReference type="InterPro" id="IPR006205">
    <property type="entry name" value="Mev_gal_kin"/>
</dbReference>
<reference evidence="12" key="1">
    <citation type="journal article" date="2020" name="mSystems">
        <title>Genome- and Community-Level Interaction Insights into Carbon Utilization and Element Cycling Functions of Hydrothermarchaeota in Hydrothermal Sediment.</title>
        <authorList>
            <person name="Zhou Z."/>
            <person name="Liu Y."/>
            <person name="Xu W."/>
            <person name="Pan J."/>
            <person name="Luo Z.H."/>
            <person name="Li M."/>
        </authorList>
    </citation>
    <scope>NUCLEOTIDE SEQUENCE</scope>
    <source>
        <strain evidence="12">SpSt-667</strain>
    </source>
</reference>
<evidence type="ECO:0000313" key="12">
    <source>
        <dbReference type="EMBL" id="HGQ36700.1"/>
    </source>
</evidence>
<dbReference type="SUPFAM" id="SSF54211">
    <property type="entry name" value="Ribosomal protein S5 domain 2-like"/>
    <property type="match status" value="1"/>
</dbReference>
<dbReference type="GO" id="GO:0005524">
    <property type="term" value="F:ATP binding"/>
    <property type="evidence" value="ECO:0007669"/>
    <property type="project" value="UniProtKB-KW"/>
</dbReference>
<evidence type="ECO:0000256" key="2">
    <source>
        <dbReference type="ARBA" id="ARBA00022516"/>
    </source>
</evidence>
<keyword evidence="3 12" id="KW-0808">Transferase</keyword>
<dbReference type="GO" id="GO:0004496">
    <property type="term" value="F:mevalonate kinase activity"/>
    <property type="evidence" value="ECO:0007669"/>
    <property type="project" value="UniProtKB-EC"/>
</dbReference>
<evidence type="ECO:0000256" key="5">
    <source>
        <dbReference type="ARBA" id="ARBA00022777"/>
    </source>
</evidence>
<keyword evidence="4" id="KW-0547">Nucleotide-binding</keyword>
<keyword evidence="5 12" id="KW-0418">Kinase</keyword>
<dbReference type="Gene3D" id="3.30.70.890">
    <property type="entry name" value="GHMP kinase, C-terminal domain"/>
    <property type="match status" value="1"/>
</dbReference>